<dbReference type="EMBL" id="CH940651">
    <property type="protein sequence ID" value="EDW65161.2"/>
    <property type="molecule type" value="Genomic_DNA"/>
</dbReference>
<dbReference type="FunFam" id="3.90.70.10:FF:000129">
    <property type="entry name" value="Ubiquitinyl hydrolase 1"/>
    <property type="match status" value="1"/>
</dbReference>
<dbReference type="InterPro" id="IPR050164">
    <property type="entry name" value="Peptidase_C19"/>
</dbReference>
<feature type="compositionally biased region" description="Low complexity" evidence="10">
    <location>
        <begin position="686"/>
        <end position="723"/>
    </location>
</feature>
<feature type="compositionally biased region" description="Low complexity" evidence="10">
    <location>
        <begin position="991"/>
        <end position="1007"/>
    </location>
</feature>
<organism evidence="13 14">
    <name type="scientific">Drosophila virilis</name>
    <name type="common">Fruit fly</name>
    <dbReference type="NCBI Taxonomy" id="7244"/>
    <lineage>
        <taxon>Eukaryota</taxon>
        <taxon>Metazoa</taxon>
        <taxon>Ecdysozoa</taxon>
        <taxon>Arthropoda</taxon>
        <taxon>Hexapoda</taxon>
        <taxon>Insecta</taxon>
        <taxon>Pterygota</taxon>
        <taxon>Neoptera</taxon>
        <taxon>Endopterygota</taxon>
        <taxon>Diptera</taxon>
        <taxon>Brachycera</taxon>
        <taxon>Muscomorpha</taxon>
        <taxon>Ephydroidea</taxon>
        <taxon>Drosophilidae</taxon>
        <taxon>Drosophila</taxon>
    </lineage>
</organism>
<protein>
    <recommendedName>
        <fullName evidence="3">ubiquitinyl hydrolase 1</fullName>
        <ecNumber evidence="3">3.4.19.12</ecNumber>
    </recommendedName>
</protein>
<dbReference type="InterPro" id="IPR001394">
    <property type="entry name" value="Peptidase_C19_UCH"/>
</dbReference>
<evidence type="ECO:0000256" key="10">
    <source>
        <dbReference type="SAM" id="MobiDB-lite"/>
    </source>
</evidence>
<dbReference type="SMART" id="SM00290">
    <property type="entry name" value="ZnF_UBP"/>
    <property type="match status" value="1"/>
</dbReference>
<keyword evidence="14" id="KW-1185">Reference proteome</keyword>
<dbReference type="PANTHER" id="PTHR24006:SF781">
    <property type="entry name" value="LD34905P"/>
    <property type="match status" value="1"/>
</dbReference>
<dbReference type="PROSITE" id="PS50235">
    <property type="entry name" value="USP_3"/>
    <property type="match status" value="1"/>
</dbReference>
<comment type="catalytic activity">
    <reaction evidence="1">
        <text>Thiol-dependent hydrolysis of ester, thioester, amide, peptide and isopeptide bonds formed by the C-terminal Gly of ubiquitin (a 76-residue protein attached to proteins as an intracellular targeting signal).</text>
        <dbReference type="EC" id="3.4.19.12"/>
    </reaction>
</comment>
<dbReference type="PROSITE" id="PS00973">
    <property type="entry name" value="USP_2"/>
    <property type="match status" value="1"/>
</dbReference>
<evidence type="ECO:0000256" key="5">
    <source>
        <dbReference type="ARBA" id="ARBA00022723"/>
    </source>
</evidence>
<dbReference type="InterPro" id="IPR013083">
    <property type="entry name" value="Znf_RING/FYVE/PHD"/>
</dbReference>
<evidence type="ECO:0000256" key="9">
    <source>
        <dbReference type="PROSITE-ProRule" id="PRU00502"/>
    </source>
</evidence>
<comment type="similarity">
    <text evidence="2">Belongs to the peptidase C19 family.</text>
</comment>
<dbReference type="FunCoup" id="B4M2Y6">
    <property type="interactions" value="2480"/>
</dbReference>
<dbReference type="SUPFAM" id="SSF57850">
    <property type="entry name" value="RING/U-box"/>
    <property type="match status" value="1"/>
</dbReference>
<evidence type="ECO:0000256" key="2">
    <source>
        <dbReference type="ARBA" id="ARBA00009085"/>
    </source>
</evidence>
<dbReference type="GO" id="GO:0005829">
    <property type="term" value="C:cytosol"/>
    <property type="evidence" value="ECO:0007669"/>
    <property type="project" value="TreeGrafter"/>
</dbReference>
<feature type="domain" description="UBP-type" evidence="12">
    <location>
        <begin position="35"/>
        <end position="160"/>
    </location>
</feature>
<name>B4M2Y6_DROVI</name>
<feature type="compositionally biased region" description="Low complexity" evidence="10">
    <location>
        <begin position="581"/>
        <end position="595"/>
    </location>
</feature>
<dbReference type="Pfam" id="PF00443">
    <property type="entry name" value="UCH"/>
    <property type="match status" value="1"/>
</dbReference>
<reference evidence="13 14" key="1">
    <citation type="journal article" date="2007" name="Nature">
        <title>Evolution of genes and genomes on the Drosophila phylogeny.</title>
        <authorList>
            <consortium name="Drosophila 12 Genomes Consortium"/>
            <person name="Clark A.G."/>
            <person name="Eisen M.B."/>
            <person name="Smith D.R."/>
            <person name="Bergman C.M."/>
            <person name="Oliver B."/>
            <person name="Markow T.A."/>
            <person name="Kaufman T.C."/>
            <person name="Kellis M."/>
            <person name="Gelbart W."/>
            <person name="Iyer V.N."/>
            <person name="Pollard D.A."/>
            <person name="Sackton T.B."/>
            <person name="Larracuente A.M."/>
            <person name="Singh N.D."/>
            <person name="Abad J.P."/>
            <person name="Abt D.N."/>
            <person name="Adryan B."/>
            <person name="Aguade M."/>
            <person name="Akashi H."/>
            <person name="Anderson W.W."/>
            <person name="Aquadro C.F."/>
            <person name="Ardell D.H."/>
            <person name="Arguello R."/>
            <person name="Artieri C.G."/>
            <person name="Barbash D.A."/>
            <person name="Barker D."/>
            <person name="Barsanti P."/>
            <person name="Batterham P."/>
            <person name="Batzoglou S."/>
            <person name="Begun D."/>
            <person name="Bhutkar A."/>
            <person name="Blanco E."/>
            <person name="Bosak S.A."/>
            <person name="Bradley R.K."/>
            <person name="Brand A.D."/>
            <person name="Brent M.R."/>
            <person name="Brooks A.N."/>
            <person name="Brown R.H."/>
            <person name="Butlin R.K."/>
            <person name="Caggese C."/>
            <person name="Calvi B.R."/>
            <person name="Bernardo de Carvalho A."/>
            <person name="Caspi A."/>
            <person name="Castrezana S."/>
            <person name="Celniker S.E."/>
            <person name="Chang J.L."/>
            <person name="Chapple C."/>
            <person name="Chatterji S."/>
            <person name="Chinwalla A."/>
            <person name="Civetta A."/>
            <person name="Clifton S.W."/>
            <person name="Comeron J.M."/>
            <person name="Costello J.C."/>
            <person name="Coyne J.A."/>
            <person name="Daub J."/>
            <person name="David R.G."/>
            <person name="Delcher A.L."/>
            <person name="Delehaunty K."/>
            <person name="Do C.B."/>
            <person name="Ebling H."/>
            <person name="Edwards K."/>
            <person name="Eickbush T."/>
            <person name="Evans J.D."/>
            <person name="Filipski A."/>
            <person name="Findeiss S."/>
            <person name="Freyhult E."/>
            <person name="Fulton L."/>
            <person name="Fulton R."/>
            <person name="Garcia A.C."/>
            <person name="Gardiner A."/>
            <person name="Garfield D.A."/>
            <person name="Garvin B.E."/>
            <person name="Gibson G."/>
            <person name="Gilbert D."/>
            <person name="Gnerre S."/>
            <person name="Godfrey J."/>
            <person name="Good R."/>
            <person name="Gotea V."/>
            <person name="Gravely B."/>
            <person name="Greenberg A.J."/>
            <person name="Griffiths-Jones S."/>
            <person name="Gross S."/>
            <person name="Guigo R."/>
            <person name="Gustafson E.A."/>
            <person name="Haerty W."/>
            <person name="Hahn M.W."/>
            <person name="Halligan D.L."/>
            <person name="Halpern A.L."/>
            <person name="Halter G.M."/>
            <person name="Han M.V."/>
            <person name="Heger A."/>
            <person name="Hillier L."/>
            <person name="Hinrichs A.S."/>
            <person name="Holmes I."/>
            <person name="Hoskins R.A."/>
            <person name="Hubisz M.J."/>
            <person name="Hultmark D."/>
            <person name="Huntley M.A."/>
            <person name="Jaffe D.B."/>
            <person name="Jagadeeshan S."/>
            <person name="Jeck W.R."/>
            <person name="Johnson J."/>
            <person name="Jones C.D."/>
            <person name="Jordan W.C."/>
            <person name="Karpen G.H."/>
            <person name="Kataoka E."/>
            <person name="Keightley P.D."/>
            <person name="Kheradpour P."/>
            <person name="Kirkness E.F."/>
            <person name="Koerich L.B."/>
            <person name="Kristiansen K."/>
            <person name="Kudrna D."/>
            <person name="Kulathinal R.J."/>
            <person name="Kumar S."/>
            <person name="Kwok R."/>
            <person name="Lander E."/>
            <person name="Langley C.H."/>
            <person name="Lapoint R."/>
            <person name="Lazzaro B.P."/>
            <person name="Lee S.J."/>
            <person name="Levesque L."/>
            <person name="Li R."/>
            <person name="Lin C.F."/>
            <person name="Lin M.F."/>
            <person name="Lindblad-Toh K."/>
            <person name="Llopart A."/>
            <person name="Long M."/>
            <person name="Low L."/>
            <person name="Lozovsky E."/>
            <person name="Lu J."/>
            <person name="Luo M."/>
            <person name="Machado C.A."/>
            <person name="Makalowski W."/>
            <person name="Marzo M."/>
            <person name="Matsuda M."/>
            <person name="Matzkin L."/>
            <person name="McAllister B."/>
            <person name="McBride C.S."/>
            <person name="McKernan B."/>
            <person name="McKernan K."/>
            <person name="Mendez-Lago M."/>
            <person name="Minx P."/>
            <person name="Mollenhauer M.U."/>
            <person name="Montooth K."/>
            <person name="Mount S.M."/>
            <person name="Mu X."/>
            <person name="Myers E."/>
            <person name="Negre B."/>
            <person name="Newfeld S."/>
            <person name="Nielsen R."/>
            <person name="Noor M.A."/>
            <person name="O'Grady P."/>
            <person name="Pachter L."/>
            <person name="Papaceit M."/>
            <person name="Parisi M.J."/>
            <person name="Parisi M."/>
            <person name="Parts L."/>
            <person name="Pedersen J.S."/>
            <person name="Pesole G."/>
            <person name="Phillippy A.M."/>
            <person name="Ponting C.P."/>
            <person name="Pop M."/>
            <person name="Porcelli D."/>
            <person name="Powell J.R."/>
            <person name="Prohaska S."/>
            <person name="Pruitt K."/>
            <person name="Puig M."/>
            <person name="Quesneville H."/>
            <person name="Ram K.R."/>
            <person name="Rand D."/>
            <person name="Rasmussen M.D."/>
            <person name="Reed L.K."/>
            <person name="Reenan R."/>
            <person name="Reily A."/>
            <person name="Remington K.A."/>
            <person name="Rieger T.T."/>
            <person name="Ritchie M.G."/>
            <person name="Robin C."/>
            <person name="Rogers Y.H."/>
            <person name="Rohde C."/>
            <person name="Rozas J."/>
            <person name="Rubenfield M.J."/>
            <person name="Ruiz A."/>
            <person name="Russo S."/>
            <person name="Salzberg S.L."/>
            <person name="Sanchez-Gracia A."/>
            <person name="Saranga D.J."/>
            <person name="Sato H."/>
            <person name="Schaeffer S.W."/>
            <person name="Schatz M.C."/>
            <person name="Schlenke T."/>
            <person name="Schwartz R."/>
            <person name="Segarra C."/>
            <person name="Singh R.S."/>
            <person name="Sirot L."/>
            <person name="Sirota M."/>
            <person name="Sisneros N.B."/>
            <person name="Smith C.D."/>
            <person name="Smith T.F."/>
            <person name="Spieth J."/>
            <person name="Stage D.E."/>
            <person name="Stark A."/>
            <person name="Stephan W."/>
            <person name="Strausberg R.L."/>
            <person name="Strempel S."/>
            <person name="Sturgill D."/>
            <person name="Sutton G."/>
            <person name="Sutton G.G."/>
            <person name="Tao W."/>
            <person name="Teichmann S."/>
            <person name="Tobari Y.N."/>
            <person name="Tomimura Y."/>
            <person name="Tsolas J.M."/>
            <person name="Valente V.L."/>
            <person name="Venter E."/>
            <person name="Venter J.C."/>
            <person name="Vicario S."/>
            <person name="Vieira F.G."/>
            <person name="Vilella A.J."/>
            <person name="Villasante A."/>
            <person name="Walenz B."/>
            <person name="Wang J."/>
            <person name="Wasserman M."/>
            <person name="Watts T."/>
            <person name="Wilson D."/>
            <person name="Wilson R.K."/>
            <person name="Wing R.A."/>
            <person name="Wolfner M.F."/>
            <person name="Wong A."/>
            <person name="Wong G.K."/>
            <person name="Wu C.I."/>
            <person name="Wu G."/>
            <person name="Yamamoto D."/>
            <person name="Yang H.P."/>
            <person name="Yang S.P."/>
            <person name="Yorke J.A."/>
            <person name="Yoshida K."/>
            <person name="Zdobnov E."/>
            <person name="Zhang P."/>
            <person name="Zhang Y."/>
            <person name="Zimin A.V."/>
            <person name="Baldwin J."/>
            <person name="Abdouelleil A."/>
            <person name="Abdulkadir J."/>
            <person name="Abebe A."/>
            <person name="Abera B."/>
            <person name="Abreu J."/>
            <person name="Acer S.C."/>
            <person name="Aftuck L."/>
            <person name="Alexander A."/>
            <person name="An P."/>
            <person name="Anderson E."/>
            <person name="Anderson S."/>
            <person name="Arachi H."/>
            <person name="Azer M."/>
            <person name="Bachantsang P."/>
            <person name="Barry A."/>
            <person name="Bayul T."/>
            <person name="Berlin A."/>
            <person name="Bessette D."/>
            <person name="Bloom T."/>
            <person name="Blye J."/>
            <person name="Boguslavskiy L."/>
            <person name="Bonnet C."/>
            <person name="Boukhgalter B."/>
            <person name="Bourzgui I."/>
            <person name="Brown A."/>
            <person name="Cahill P."/>
            <person name="Channer S."/>
            <person name="Cheshatsang Y."/>
            <person name="Chuda L."/>
            <person name="Citroen M."/>
            <person name="Collymore A."/>
            <person name="Cooke P."/>
            <person name="Costello M."/>
            <person name="D'Aco K."/>
            <person name="Daza R."/>
            <person name="De Haan G."/>
            <person name="DeGray S."/>
            <person name="DeMaso C."/>
            <person name="Dhargay N."/>
            <person name="Dooley K."/>
            <person name="Dooley E."/>
            <person name="Doricent M."/>
            <person name="Dorje P."/>
            <person name="Dorjee K."/>
            <person name="Dupes A."/>
            <person name="Elong R."/>
            <person name="Falk J."/>
            <person name="Farina A."/>
            <person name="Faro S."/>
            <person name="Ferguson D."/>
            <person name="Fisher S."/>
            <person name="Foley C.D."/>
            <person name="Franke A."/>
            <person name="Friedrich D."/>
            <person name="Gadbois L."/>
            <person name="Gearin G."/>
            <person name="Gearin C.R."/>
            <person name="Giannoukos G."/>
            <person name="Goode T."/>
            <person name="Graham J."/>
            <person name="Grandbois E."/>
            <person name="Grewal S."/>
            <person name="Gyaltsen K."/>
            <person name="Hafez N."/>
            <person name="Hagos B."/>
            <person name="Hall J."/>
            <person name="Henson C."/>
            <person name="Hollinger A."/>
            <person name="Honan T."/>
            <person name="Huard M.D."/>
            <person name="Hughes L."/>
            <person name="Hurhula B."/>
            <person name="Husby M.E."/>
            <person name="Kamat A."/>
            <person name="Kanga B."/>
            <person name="Kashin S."/>
            <person name="Khazanovich D."/>
            <person name="Kisner P."/>
            <person name="Lance K."/>
            <person name="Lara M."/>
            <person name="Lee W."/>
            <person name="Lennon N."/>
            <person name="Letendre F."/>
            <person name="LeVine R."/>
            <person name="Lipovsky A."/>
            <person name="Liu X."/>
            <person name="Liu J."/>
            <person name="Liu S."/>
            <person name="Lokyitsang T."/>
            <person name="Lokyitsang Y."/>
            <person name="Lubonja R."/>
            <person name="Lui A."/>
            <person name="MacDonald P."/>
            <person name="Magnisalis V."/>
            <person name="Maru K."/>
            <person name="Matthews C."/>
            <person name="McCusker W."/>
            <person name="McDonough S."/>
            <person name="Mehta T."/>
            <person name="Meldrim J."/>
            <person name="Meneus L."/>
            <person name="Mihai O."/>
            <person name="Mihalev A."/>
            <person name="Mihova T."/>
            <person name="Mittelman R."/>
            <person name="Mlenga V."/>
            <person name="Montmayeur A."/>
            <person name="Mulrain L."/>
            <person name="Navidi A."/>
            <person name="Naylor J."/>
            <person name="Negash T."/>
            <person name="Nguyen T."/>
            <person name="Nguyen N."/>
            <person name="Nicol R."/>
            <person name="Norbu C."/>
            <person name="Norbu N."/>
            <person name="Novod N."/>
            <person name="O'Neill B."/>
            <person name="Osman S."/>
            <person name="Markiewicz E."/>
            <person name="Oyono O.L."/>
            <person name="Patti C."/>
            <person name="Phunkhang P."/>
            <person name="Pierre F."/>
            <person name="Priest M."/>
            <person name="Raghuraman S."/>
            <person name="Rege F."/>
            <person name="Reyes R."/>
            <person name="Rise C."/>
            <person name="Rogov P."/>
            <person name="Ross K."/>
            <person name="Ryan E."/>
            <person name="Settipalli S."/>
            <person name="Shea T."/>
            <person name="Sherpa N."/>
            <person name="Shi L."/>
            <person name="Shih D."/>
            <person name="Sparrow T."/>
            <person name="Spaulding J."/>
            <person name="Stalker J."/>
            <person name="Stange-Thomann N."/>
            <person name="Stavropoulos S."/>
            <person name="Stone C."/>
            <person name="Strader C."/>
            <person name="Tesfaye S."/>
            <person name="Thomson T."/>
            <person name="Thoulutsang Y."/>
            <person name="Thoulutsang D."/>
            <person name="Topham K."/>
            <person name="Topping I."/>
            <person name="Tsamla T."/>
            <person name="Vassiliev H."/>
            <person name="Vo A."/>
            <person name="Wangchuk T."/>
            <person name="Wangdi T."/>
            <person name="Weiand M."/>
            <person name="Wilkinson J."/>
            <person name="Wilson A."/>
            <person name="Yadav S."/>
            <person name="Young G."/>
            <person name="Yu Q."/>
            <person name="Zembek L."/>
            <person name="Zhong D."/>
            <person name="Zimmer A."/>
            <person name="Zwirko Z."/>
            <person name="Jaffe D.B."/>
            <person name="Alvarez P."/>
            <person name="Brockman W."/>
            <person name="Butler J."/>
            <person name="Chin C."/>
            <person name="Gnerre S."/>
            <person name="Grabherr M."/>
            <person name="Kleber M."/>
            <person name="Mauceli E."/>
            <person name="MacCallum I."/>
        </authorList>
    </citation>
    <scope>NUCLEOTIDE SEQUENCE [LARGE SCALE GENOMIC DNA]</scope>
    <source>
        <strain evidence="14">Tucson 15010-1051.87</strain>
    </source>
</reference>
<evidence type="ECO:0000256" key="8">
    <source>
        <dbReference type="ARBA" id="ARBA00022833"/>
    </source>
</evidence>
<evidence type="ECO:0000313" key="14">
    <source>
        <dbReference type="Proteomes" id="UP000008792"/>
    </source>
</evidence>
<dbReference type="HOGENOM" id="CLU_007938_0_0_1"/>
<dbReference type="EC" id="3.4.19.12" evidence="3"/>
<dbReference type="GO" id="GO:0004843">
    <property type="term" value="F:cysteine-type deubiquitinase activity"/>
    <property type="evidence" value="ECO:0007669"/>
    <property type="project" value="UniProtKB-EC"/>
</dbReference>
<keyword evidence="8" id="KW-0862">Zinc</keyword>
<evidence type="ECO:0000313" key="13">
    <source>
        <dbReference type="EMBL" id="EDW65161.2"/>
    </source>
</evidence>
<dbReference type="InParanoid" id="B4M2Y6"/>
<sequence>MVKKRQTDAQEGTSSTDSGEEELMNGHAGAGSAATVCQHIKKAVDTTRLRRQLKSTGLLYECQQCQKLNLPNGTGGDSTDCEYDNTLWLCLKCGTQLCGRQRNEHALQHFKKPHSDSHALALNTRSFKIWCYECDNEVSANSRKNLLECVELVKRLAQKPPTAVANAKTEAQQTINNIQYKIMSSMEHLSPIVPMTGGKQISLPVNANGGNGAIPLPPPPPPPTSIGSVPGIAKRVLDKRANYQSVAAATQASPSLGSPELDRLPRVRGLTNLGNTCFFNAVMQCLAQTPFLLAVLKELAEPGEQFVLPGGTFNFKDKGDIELPMIKGTLSSWGNLTAALANALEELQSGGGVFTPSKLFDKLCAKCPQFTGGDQHDAHELLRQLLESVRSEDLKRYQRVILQNLGYKDQDINSVSEELRQKCKIYGNQAADRILRPEQVFRGFLVSTLTCQDCFNVSSRHEYFLDMSLPVAVEKPQPPQRRKTSPENSPASAFNSSNTKLSNGESDVGLTSPPFYLHADGQEPLGPSKAQVKKEKERERKAKRAAKHQRTKQAQKLSLKLNINDESNSGGGGGDGDADVDQQPGSGDGQGQVQPLSADTNGEKTRSAAWGEGPRADTLSLSATTSEHSDADVEDNLVEDTATGSGAKFYTDNNGNAQPLSEKRDDTPEHMDKDSLEEDENDSGIATSPAPTTTNSAASTTSNKSNSNNNNNNNGASNVAEANNGGAVGSTVASLVNAGLSEEGASQMRQFSSGQLQLQLQMEQLKLREQAQIVARSKRVRTQSYSDWSTTIAPRYQCEVGECSVPSCLNNFTAVELMTGQNKVGCESCTRRINGPDPQAKSVNTNATKQLLVSSPPAVLILHLKRFQLGPRCIFRKLTQQVSYSVLLDIAAFCGSKVKNLPNIDRKQKKLLYALYGVVEHSGGLYGGHYTAYVKVRPKVTPDDKRWKFLPHGSKAELDQDDEQLKKLEELLVKEKAREMRMNAMDDSDDFTSSSSNASTSDEASSDLNNGLADDEPTAATSGDQPAGIANGEADEAANVQPPPGKWYYVSDSRVQEVSEKTALKAQAYLLFYERIY</sequence>
<dbReference type="Gene3D" id="3.30.40.10">
    <property type="entry name" value="Zinc/RING finger domain, C3HC4 (zinc finger)"/>
    <property type="match status" value="1"/>
</dbReference>
<keyword evidence="4" id="KW-0645">Protease</keyword>
<keyword evidence="6 9" id="KW-0863">Zinc-finger</keyword>
<dbReference type="PROSITE" id="PS50271">
    <property type="entry name" value="ZF_UBP"/>
    <property type="match status" value="1"/>
</dbReference>
<dbReference type="AlphaFoldDB" id="B4M2Y6"/>
<feature type="compositionally biased region" description="Basic and acidic residues" evidence="10">
    <location>
        <begin position="661"/>
        <end position="674"/>
    </location>
</feature>
<dbReference type="Gene3D" id="3.90.70.10">
    <property type="entry name" value="Cysteine proteinases"/>
    <property type="match status" value="2"/>
</dbReference>
<evidence type="ECO:0000256" key="7">
    <source>
        <dbReference type="ARBA" id="ARBA00022801"/>
    </source>
</evidence>
<dbReference type="GO" id="GO:0008270">
    <property type="term" value="F:zinc ion binding"/>
    <property type="evidence" value="ECO:0007669"/>
    <property type="project" value="UniProtKB-KW"/>
</dbReference>
<feature type="compositionally biased region" description="Basic residues" evidence="10">
    <location>
        <begin position="541"/>
        <end position="553"/>
    </location>
</feature>
<dbReference type="KEGG" id="dvi:6631436"/>
<dbReference type="CDD" id="cd02667">
    <property type="entry name" value="Peptidase_C19K"/>
    <property type="match status" value="1"/>
</dbReference>
<evidence type="ECO:0000256" key="6">
    <source>
        <dbReference type="ARBA" id="ARBA00022771"/>
    </source>
</evidence>
<feature type="domain" description="USP" evidence="11">
    <location>
        <begin position="268"/>
        <end position="1076"/>
    </location>
</feature>
<dbReference type="InterPro" id="IPR038765">
    <property type="entry name" value="Papain-like_cys_pep_sf"/>
</dbReference>
<keyword evidence="5" id="KW-0479">Metal-binding</keyword>
<proteinExistence type="inferred from homology"/>
<accession>B4M2Y6</accession>
<evidence type="ECO:0000259" key="11">
    <source>
        <dbReference type="PROSITE" id="PS50235"/>
    </source>
</evidence>
<dbReference type="Pfam" id="PF02148">
    <property type="entry name" value="zf-UBP"/>
    <property type="match status" value="1"/>
</dbReference>
<dbReference type="PANTHER" id="PTHR24006">
    <property type="entry name" value="UBIQUITIN CARBOXYL-TERMINAL HYDROLASE"/>
    <property type="match status" value="1"/>
</dbReference>
<feature type="compositionally biased region" description="Polar residues" evidence="10">
    <location>
        <begin position="486"/>
        <end position="505"/>
    </location>
</feature>
<dbReference type="OrthoDB" id="2020758at2759"/>
<evidence type="ECO:0000256" key="3">
    <source>
        <dbReference type="ARBA" id="ARBA00012759"/>
    </source>
</evidence>
<dbReference type="InterPro" id="IPR001607">
    <property type="entry name" value="Znf_UBP"/>
</dbReference>
<dbReference type="Proteomes" id="UP000008792">
    <property type="component" value="Unassembled WGS sequence"/>
</dbReference>
<dbReference type="GO" id="GO:0006508">
    <property type="term" value="P:proteolysis"/>
    <property type="evidence" value="ECO:0007669"/>
    <property type="project" value="UniProtKB-KW"/>
</dbReference>
<gene>
    <name evidence="13" type="primary">Dvir\GJ19106</name>
    <name evidence="13" type="ORF">Dvir_GJ19106</name>
</gene>
<dbReference type="PROSITE" id="PS00972">
    <property type="entry name" value="USP_1"/>
    <property type="match status" value="1"/>
</dbReference>
<dbReference type="eggNOG" id="KOG1873">
    <property type="taxonomic scope" value="Eukaryota"/>
</dbReference>
<dbReference type="GO" id="GO:0005634">
    <property type="term" value="C:nucleus"/>
    <property type="evidence" value="ECO:0007669"/>
    <property type="project" value="TreeGrafter"/>
</dbReference>
<dbReference type="SUPFAM" id="SSF54001">
    <property type="entry name" value="Cysteine proteinases"/>
    <property type="match status" value="1"/>
</dbReference>
<feature type="region of interest" description="Disordered" evidence="10">
    <location>
        <begin position="475"/>
        <end position="723"/>
    </location>
</feature>
<dbReference type="STRING" id="7244.B4M2Y6"/>
<feature type="region of interest" description="Disordered" evidence="10">
    <location>
        <begin position="983"/>
        <end position="1030"/>
    </location>
</feature>
<feature type="region of interest" description="Disordered" evidence="10">
    <location>
        <begin position="1"/>
        <end position="25"/>
    </location>
</feature>
<keyword evidence="7 13" id="KW-0378">Hydrolase</keyword>
<evidence type="ECO:0000256" key="4">
    <source>
        <dbReference type="ARBA" id="ARBA00022670"/>
    </source>
</evidence>
<dbReference type="InterPro" id="IPR018200">
    <property type="entry name" value="USP_CS"/>
</dbReference>
<dbReference type="InterPro" id="IPR028889">
    <property type="entry name" value="USP"/>
</dbReference>
<evidence type="ECO:0000259" key="12">
    <source>
        <dbReference type="PROSITE" id="PS50271"/>
    </source>
</evidence>
<evidence type="ECO:0000256" key="1">
    <source>
        <dbReference type="ARBA" id="ARBA00000707"/>
    </source>
</evidence>
<dbReference type="GO" id="GO:0016579">
    <property type="term" value="P:protein deubiquitination"/>
    <property type="evidence" value="ECO:0007669"/>
    <property type="project" value="InterPro"/>
</dbReference>